<dbReference type="PANTHER" id="PTHR46890:SF50">
    <property type="entry name" value="RNA-DIRECTED DNA POLYMERASE, EUKARYOTA, REVERSE TRANSCRIPTASE ZINC-BINDING DOMAIN PROTEIN-RELATED"/>
    <property type="match status" value="1"/>
</dbReference>
<sequence>MTEEIQIFDRITEERALTPEELLRKTELVSELERILSLEEISWRQKSRALWLKEGDRSTKFFHRVANSYRRNNTIDMLKINGRDCTEAPVIREHVVSFFDNLFSEREGWRPTVDGLDFDSIEPQVASWLERAFEEDEVHDVIRKMEKDKVPGPDRFSMGFFQTCWEVVKEDIMNVFQEFFHAGKFTKSLNATFIALIPKKSGASEVKDFRPISLINGIYKILLGKIISG</sequence>
<evidence type="ECO:0000313" key="2">
    <source>
        <dbReference type="Proteomes" id="UP000811246"/>
    </source>
</evidence>
<evidence type="ECO:0000313" key="1">
    <source>
        <dbReference type="EMBL" id="KAG6728212.1"/>
    </source>
</evidence>
<comment type="caution">
    <text evidence="1">The sequence shown here is derived from an EMBL/GenBank/DDBJ whole genome shotgun (WGS) entry which is preliminary data.</text>
</comment>
<dbReference type="AlphaFoldDB" id="A0A922K6C8"/>
<dbReference type="EMBL" id="CM031826">
    <property type="protein sequence ID" value="KAG6728212.1"/>
    <property type="molecule type" value="Genomic_DNA"/>
</dbReference>
<gene>
    <name evidence="1" type="ORF">I3842_02G162400</name>
</gene>
<protein>
    <recommendedName>
        <fullName evidence="3">Reverse transcriptase</fullName>
    </recommendedName>
</protein>
<name>A0A922K6C8_CARIL</name>
<organism evidence="1 2">
    <name type="scientific">Carya illinoinensis</name>
    <name type="common">Pecan</name>
    <dbReference type="NCBI Taxonomy" id="32201"/>
    <lineage>
        <taxon>Eukaryota</taxon>
        <taxon>Viridiplantae</taxon>
        <taxon>Streptophyta</taxon>
        <taxon>Embryophyta</taxon>
        <taxon>Tracheophyta</taxon>
        <taxon>Spermatophyta</taxon>
        <taxon>Magnoliopsida</taxon>
        <taxon>eudicotyledons</taxon>
        <taxon>Gunneridae</taxon>
        <taxon>Pentapetalae</taxon>
        <taxon>rosids</taxon>
        <taxon>fabids</taxon>
        <taxon>Fagales</taxon>
        <taxon>Juglandaceae</taxon>
        <taxon>Carya</taxon>
    </lineage>
</organism>
<dbReference type="Proteomes" id="UP000811246">
    <property type="component" value="Chromosome 2"/>
</dbReference>
<dbReference type="InterPro" id="IPR052343">
    <property type="entry name" value="Retrotransposon-Effector_Assoc"/>
</dbReference>
<accession>A0A922K6C8</accession>
<reference evidence="1" key="1">
    <citation type="submission" date="2021-01" db="EMBL/GenBank/DDBJ databases">
        <authorList>
            <person name="Lovell J.T."/>
            <person name="Bentley N."/>
            <person name="Bhattarai G."/>
            <person name="Jenkins J.W."/>
            <person name="Sreedasyam A."/>
            <person name="Alarcon Y."/>
            <person name="Bock C."/>
            <person name="Boston L."/>
            <person name="Carlson J."/>
            <person name="Cervantes K."/>
            <person name="Clermont K."/>
            <person name="Krom N."/>
            <person name="Kubenka K."/>
            <person name="Mamidi S."/>
            <person name="Mattison C."/>
            <person name="Monteros M."/>
            <person name="Pisani C."/>
            <person name="Plott C."/>
            <person name="Rajasekar S."/>
            <person name="Rhein H.S."/>
            <person name="Rohla C."/>
            <person name="Song M."/>
            <person name="Hilaire R.S."/>
            <person name="Shu S."/>
            <person name="Wells L."/>
            <person name="Wang X."/>
            <person name="Webber J."/>
            <person name="Heerema R.J."/>
            <person name="Klein P."/>
            <person name="Conner P."/>
            <person name="Grauke L."/>
            <person name="Grimwood J."/>
            <person name="Schmutz J."/>
            <person name="Randall J.J."/>
        </authorList>
    </citation>
    <scope>NUCLEOTIDE SEQUENCE</scope>
    <source>
        <tissue evidence="1">Leaf</tissue>
    </source>
</reference>
<proteinExistence type="predicted"/>
<evidence type="ECO:0008006" key="3">
    <source>
        <dbReference type="Google" id="ProtNLM"/>
    </source>
</evidence>
<dbReference type="PANTHER" id="PTHR46890">
    <property type="entry name" value="NON-LTR RETROLELEMENT REVERSE TRANSCRIPTASE-LIKE PROTEIN-RELATED"/>
    <property type="match status" value="1"/>
</dbReference>